<dbReference type="NCBIfam" id="NF045510">
    <property type="entry name" value="4Cys_prefix_kin"/>
    <property type="match status" value="1"/>
</dbReference>
<evidence type="ECO:0000313" key="6">
    <source>
        <dbReference type="EMBL" id="PAX60377.1"/>
    </source>
</evidence>
<evidence type="ECO:0000256" key="2">
    <source>
        <dbReference type="ARBA" id="ARBA00022737"/>
    </source>
</evidence>
<feature type="repeat" description="WD" evidence="3">
    <location>
        <begin position="520"/>
        <end position="561"/>
    </location>
</feature>
<dbReference type="PROSITE" id="PS50082">
    <property type="entry name" value="WD_REPEATS_2"/>
    <property type="match status" value="7"/>
</dbReference>
<dbReference type="GO" id="GO:0005524">
    <property type="term" value="F:ATP binding"/>
    <property type="evidence" value="ECO:0007669"/>
    <property type="project" value="InterPro"/>
</dbReference>
<dbReference type="GO" id="GO:0004674">
    <property type="term" value="F:protein serine/threonine kinase activity"/>
    <property type="evidence" value="ECO:0007669"/>
    <property type="project" value="UniProtKB-KW"/>
</dbReference>
<reference evidence="6 7" key="1">
    <citation type="submission" date="2017-08" db="EMBL/GenBank/DDBJ databases">
        <title>Draft genome sequence of filamentous cyanobacterium Calothrix elsteri CCALA 953.</title>
        <authorList>
            <person name="Gagunashvili A.N."/>
            <person name="Elster J."/>
            <person name="Andresson O.S."/>
        </authorList>
    </citation>
    <scope>NUCLEOTIDE SEQUENCE [LARGE SCALE GENOMIC DNA]</scope>
    <source>
        <strain evidence="6 7">CCALA 953</strain>
    </source>
</reference>
<dbReference type="InterPro" id="IPR015943">
    <property type="entry name" value="WD40/YVTN_repeat-like_dom_sf"/>
</dbReference>
<keyword evidence="1 3" id="KW-0853">WD repeat</keyword>
<dbReference type="Pfam" id="PF25173">
    <property type="entry name" value="Beta-prop_WDR3_1st"/>
    <property type="match status" value="1"/>
</dbReference>
<dbReference type="Pfam" id="PF00069">
    <property type="entry name" value="Pkinase"/>
    <property type="match status" value="1"/>
</dbReference>
<dbReference type="Gene3D" id="3.30.200.20">
    <property type="entry name" value="Phosphorylase Kinase, domain 1"/>
    <property type="match status" value="1"/>
</dbReference>
<dbReference type="EMBL" id="NTFS01000012">
    <property type="protein sequence ID" value="PAX60377.1"/>
    <property type="molecule type" value="Genomic_DNA"/>
</dbReference>
<dbReference type="InterPro" id="IPR036322">
    <property type="entry name" value="WD40_repeat_dom_sf"/>
</dbReference>
<feature type="domain" description="Protein kinase" evidence="5">
    <location>
        <begin position="37"/>
        <end position="324"/>
    </location>
</feature>
<dbReference type="AlphaFoldDB" id="A0A2A2TPN2"/>
<evidence type="ECO:0000256" key="3">
    <source>
        <dbReference type="PROSITE-ProRule" id="PRU00221"/>
    </source>
</evidence>
<evidence type="ECO:0000313" key="7">
    <source>
        <dbReference type="Proteomes" id="UP000218238"/>
    </source>
</evidence>
<dbReference type="InterPro" id="IPR000719">
    <property type="entry name" value="Prot_kinase_dom"/>
</dbReference>
<feature type="repeat" description="WD" evidence="3">
    <location>
        <begin position="478"/>
        <end position="519"/>
    </location>
</feature>
<evidence type="ECO:0000259" key="5">
    <source>
        <dbReference type="PROSITE" id="PS50011"/>
    </source>
</evidence>
<feature type="region of interest" description="Disordered" evidence="4">
    <location>
        <begin position="343"/>
        <end position="367"/>
    </location>
</feature>
<keyword evidence="7" id="KW-1185">Reference proteome</keyword>
<feature type="repeat" description="WD" evidence="3">
    <location>
        <begin position="562"/>
        <end position="603"/>
    </location>
</feature>
<dbReference type="PROSITE" id="PS50011">
    <property type="entry name" value="PROTEIN_KINASE_DOM"/>
    <property type="match status" value="1"/>
</dbReference>
<dbReference type="CDD" id="cd00200">
    <property type="entry name" value="WD40"/>
    <property type="match status" value="1"/>
</dbReference>
<dbReference type="SMART" id="SM00320">
    <property type="entry name" value="WD40"/>
    <property type="match status" value="7"/>
</dbReference>
<protein>
    <submittedName>
        <fullName evidence="6">Serine/threonine protein kinase</fullName>
    </submittedName>
</protein>
<keyword evidence="6" id="KW-0723">Serine/threonine-protein kinase</keyword>
<dbReference type="Gene3D" id="2.130.10.10">
    <property type="entry name" value="YVTN repeat-like/Quinoprotein amine dehydrogenase"/>
    <property type="match status" value="3"/>
</dbReference>
<dbReference type="RefSeq" id="WP_095720104.1">
    <property type="nucleotide sequence ID" value="NZ_NTFS01000012.1"/>
</dbReference>
<comment type="caution">
    <text evidence="6">The sequence shown here is derived from an EMBL/GenBank/DDBJ whole genome shotgun (WGS) entry which is preliminary data.</text>
</comment>
<name>A0A2A2TPN2_9CYAN</name>
<feature type="repeat" description="WD" evidence="3">
    <location>
        <begin position="436"/>
        <end position="477"/>
    </location>
</feature>
<dbReference type="Pfam" id="PF00400">
    <property type="entry name" value="WD40"/>
    <property type="match status" value="2"/>
</dbReference>
<dbReference type="PROSITE" id="PS00678">
    <property type="entry name" value="WD_REPEATS_1"/>
    <property type="match status" value="5"/>
</dbReference>
<keyword evidence="2" id="KW-0677">Repeat</keyword>
<dbReference type="CDD" id="cd14014">
    <property type="entry name" value="STKc_PknB_like"/>
    <property type="match status" value="1"/>
</dbReference>
<feature type="repeat" description="WD" evidence="3">
    <location>
        <begin position="604"/>
        <end position="645"/>
    </location>
</feature>
<evidence type="ECO:0000256" key="4">
    <source>
        <dbReference type="SAM" id="MobiDB-lite"/>
    </source>
</evidence>
<dbReference type="SUPFAM" id="SSF50978">
    <property type="entry name" value="WD40 repeat-like"/>
    <property type="match status" value="1"/>
</dbReference>
<keyword evidence="6" id="KW-0418">Kinase</keyword>
<evidence type="ECO:0000256" key="1">
    <source>
        <dbReference type="ARBA" id="ARBA00022574"/>
    </source>
</evidence>
<dbReference type="PANTHER" id="PTHR19848:SF8">
    <property type="entry name" value="F-BOX AND WD REPEAT DOMAIN CONTAINING 7"/>
    <property type="match status" value="1"/>
</dbReference>
<feature type="compositionally biased region" description="Low complexity" evidence="4">
    <location>
        <begin position="357"/>
        <end position="367"/>
    </location>
</feature>
<dbReference type="OrthoDB" id="494465at2"/>
<dbReference type="InterPro" id="IPR019775">
    <property type="entry name" value="WD40_repeat_CS"/>
</dbReference>
<dbReference type="PROSITE" id="PS50294">
    <property type="entry name" value="WD_REPEATS_REGION"/>
    <property type="match status" value="7"/>
</dbReference>
<dbReference type="Gene3D" id="1.10.510.10">
    <property type="entry name" value="Transferase(Phosphotransferase) domain 1"/>
    <property type="match status" value="1"/>
</dbReference>
<sequence>MLCCLNPDCPNPINPDGNQYCQSCSAPLTYLLRGHYRVIKVLSDEGGFGRTYLAEDVDKLNERCVVKQLAPKVQGTWALNKAIELFKEEAKRLQELGRHSQIPTLLAYFEQDSYLYLVQEYIEGQNLFKELQQRSQFNEADIRELFMYVLPVLNFIHEHGVIHRDIKPQNIMRRAYYQYRNYRGTNPPSNPPSIPNLREPTSGIPAQGDIVLIDFGASKQLTATVQSKPGTTIGSFGYSPIEQINGGEAYPASDLFSLGATSFHLLTGVSPFQLWTEYGYGWVNSWRQHLKQQISQELGEVLDKMLKKDINQRYQSAEEVHRYLNLGVNLGGTPSTMPSRQIPLPSVSLHSANNKQPASSKNKPTKPKSTVKFLALPLFIRQPTKLIKSVLVTVGVLLVTLAATQVYGYMRYKVFPVAPVFLINSLQSSTFLKQTLAGHSSYVMSIAIAPDGKTLASASSDKTIKIWNLDTGDEIRTLKGHTEGVVKVAFSQDGRIIASGSNDRTIKLWDIAKGEEIRTLKGHTDGVTDVTFSPDKKTLASSSSDKTVKLWNLTTGAEIRTLKGHTSRVTSVAFSPDGEVIAAGSNDKTIKLWNTSTGEELRTLKGHNDTVTQIAFTPDGNTLASGSADRTIKLWNVANGQEYRTIKGHTDAVWSIAFSFDSTMLASAGSDKMIKLWNPFNGDEIRTLQGHDSRIWSVAFTTDGRTLASSSEDGTVKIWRMTP</sequence>
<organism evidence="6 7">
    <name type="scientific">Brunnivagina elsteri CCALA 953</name>
    <dbReference type="NCBI Taxonomy" id="987040"/>
    <lineage>
        <taxon>Bacteria</taxon>
        <taxon>Bacillati</taxon>
        <taxon>Cyanobacteriota</taxon>
        <taxon>Cyanophyceae</taxon>
        <taxon>Nostocales</taxon>
        <taxon>Calotrichaceae</taxon>
        <taxon>Brunnivagina</taxon>
    </lineage>
</organism>
<dbReference type="InterPro" id="IPR001680">
    <property type="entry name" value="WD40_rpt"/>
</dbReference>
<dbReference type="SMART" id="SM00220">
    <property type="entry name" value="S_TKc"/>
    <property type="match status" value="1"/>
</dbReference>
<proteinExistence type="predicted"/>
<gene>
    <name evidence="6" type="ORF">CK510_02080</name>
</gene>
<feature type="repeat" description="WD" evidence="3">
    <location>
        <begin position="688"/>
        <end position="723"/>
    </location>
</feature>
<keyword evidence="6" id="KW-0808">Transferase</keyword>
<feature type="repeat" description="WD" evidence="3">
    <location>
        <begin position="646"/>
        <end position="687"/>
    </location>
</feature>
<dbReference type="Proteomes" id="UP000218238">
    <property type="component" value="Unassembled WGS sequence"/>
</dbReference>
<dbReference type="InterPro" id="IPR020472">
    <property type="entry name" value="WD40_PAC1"/>
</dbReference>
<dbReference type="InterPro" id="IPR011009">
    <property type="entry name" value="Kinase-like_dom_sf"/>
</dbReference>
<dbReference type="SUPFAM" id="SSF56112">
    <property type="entry name" value="Protein kinase-like (PK-like)"/>
    <property type="match status" value="1"/>
</dbReference>
<accession>A0A2A2TPN2</accession>
<dbReference type="PRINTS" id="PR00320">
    <property type="entry name" value="GPROTEINBRPT"/>
</dbReference>
<dbReference type="PANTHER" id="PTHR19848">
    <property type="entry name" value="WD40 REPEAT PROTEIN"/>
    <property type="match status" value="1"/>
</dbReference>